<feature type="region of interest" description="Disordered" evidence="1">
    <location>
        <begin position="1"/>
        <end position="125"/>
    </location>
</feature>
<dbReference type="EMBL" id="LFMY01000005">
    <property type="protein sequence ID" value="OKL60691.1"/>
    <property type="molecule type" value="Genomic_DNA"/>
</dbReference>
<feature type="compositionally biased region" description="Polar residues" evidence="1">
    <location>
        <begin position="26"/>
        <end position="38"/>
    </location>
</feature>
<comment type="caution">
    <text evidence="2">The sequence shown here is derived from an EMBL/GenBank/DDBJ whole genome shotgun (WGS) entry which is preliminary data.</text>
</comment>
<keyword evidence="3" id="KW-1185">Reference proteome</keyword>
<accession>A0A1Q5Q9A5</accession>
<evidence type="ECO:0000313" key="2">
    <source>
        <dbReference type="EMBL" id="OKL60691.1"/>
    </source>
</evidence>
<proteinExistence type="predicted"/>
<dbReference type="OrthoDB" id="4357148at2759"/>
<evidence type="ECO:0008006" key="4">
    <source>
        <dbReference type="Google" id="ProtNLM"/>
    </source>
</evidence>
<reference evidence="2 3" key="1">
    <citation type="submission" date="2015-06" db="EMBL/GenBank/DDBJ databases">
        <title>Talaromyces atroroseus IBT 11181 draft genome.</title>
        <authorList>
            <person name="Rasmussen K.B."/>
            <person name="Rasmussen S."/>
            <person name="Petersen B."/>
            <person name="Sicheritz-Ponten T."/>
            <person name="Mortensen U.H."/>
            <person name="Thrane U."/>
        </authorList>
    </citation>
    <scope>NUCLEOTIDE SEQUENCE [LARGE SCALE GENOMIC DNA]</scope>
    <source>
        <strain evidence="2 3">IBT 11181</strain>
    </source>
</reference>
<dbReference type="AlphaFoldDB" id="A0A1Q5Q9A5"/>
<dbReference type="GeneID" id="31003716"/>
<sequence length="125" mass="13942">MSNREEREAEDRYEAENDPAPVPSTPIDNSYVGETNSDLAKFAPVQRDEDDYDDPVQPPYSNSNEQLEQDEREAIDQSNVLYGDRLRHTQPRTANAYNEGPNEDDLPGDVSQGLTGISNAGRAVE</sequence>
<dbReference type="RefSeq" id="XP_020120812.1">
    <property type="nucleotide sequence ID" value="XM_020266462.1"/>
</dbReference>
<protein>
    <recommendedName>
        <fullName evidence="4">Histone chaperone domain-containing protein</fullName>
    </recommendedName>
</protein>
<name>A0A1Q5Q9A5_TALAT</name>
<dbReference type="Proteomes" id="UP000214365">
    <property type="component" value="Unassembled WGS sequence"/>
</dbReference>
<gene>
    <name evidence="2" type="ORF">UA08_03961</name>
</gene>
<evidence type="ECO:0000313" key="3">
    <source>
        <dbReference type="Proteomes" id="UP000214365"/>
    </source>
</evidence>
<organism evidence="2 3">
    <name type="scientific">Talaromyces atroroseus</name>
    <dbReference type="NCBI Taxonomy" id="1441469"/>
    <lineage>
        <taxon>Eukaryota</taxon>
        <taxon>Fungi</taxon>
        <taxon>Dikarya</taxon>
        <taxon>Ascomycota</taxon>
        <taxon>Pezizomycotina</taxon>
        <taxon>Eurotiomycetes</taxon>
        <taxon>Eurotiomycetidae</taxon>
        <taxon>Eurotiales</taxon>
        <taxon>Trichocomaceae</taxon>
        <taxon>Talaromyces</taxon>
        <taxon>Talaromyces sect. Trachyspermi</taxon>
    </lineage>
</organism>
<feature type="compositionally biased region" description="Basic and acidic residues" evidence="1">
    <location>
        <begin position="1"/>
        <end position="15"/>
    </location>
</feature>
<evidence type="ECO:0000256" key="1">
    <source>
        <dbReference type="SAM" id="MobiDB-lite"/>
    </source>
</evidence>